<name>A0A1F4U2R3_UNCW3</name>
<keyword evidence="5 12" id="KW-0812">Transmembrane</keyword>
<evidence type="ECO:0000256" key="6">
    <source>
        <dbReference type="ARBA" id="ARBA00022989"/>
    </source>
</evidence>
<dbReference type="InterPro" id="IPR050324">
    <property type="entry name" value="CDP-alcohol_PTase-I"/>
</dbReference>
<evidence type="ECO:0000256" key="1">
    <source>
        <dbReference type="ARBA" id="ARBA00004141"/>
    </source>
</evidence>
<evidence type="ECO:0000256" key="11">
    <source>
        <dbReference type="RuleBase" id="RU003750"/>
    </source>
</evidence>
<dbReference type="PANTHER" id="PTHR14269:SF11">
    <property type="entry name" value="CDP-DIACYLGLYCEROL--GLYCEROL-3-PHOSPHATE 3-PHOSPHATIDYLTRANSFERASE"/>
    <property type="match status" value="1"/>
</dbReference>
<dbReference type="Proteomes" id="UP000177025">
    <property type="component" value="Unassembled WGS sequence"/>
</dbReference>
<feature type="transmembrane region" description="Helical" evidence="12">
    <location>
        <begin position="160"/>
        <end position="178"/>
    </location>
</feature>
<organism evidence="13 14">
    <name type="scientific">candidate division WOR-3 bacterium RBG_13_43_14</name>
    <dbReference type="NCBI Taxonomy" id="1802590"/>
    <lineage>
        <taxon>Bacteria</taxon>
        <taxon>Bacteria division WOR-3</taxon>
    </lineage>
</organism>
<comment type="subcellular location">
    <subcellularLocation>
        <location evidence="1">Membrane</location>
        <topology evidence="1">Multi-pass membrane protein</topology>
    </subcellularLocation>
</comment>
<evidence type="ECO:0008006" key="15">
    <source>
        <dbReference type="Google" id="ProtNLM"/>
    </source>
</evidence>
<keyword evidence="8 12" id="KW-0472">Membrane</keyword>
<dbReference type="PANTHER" id="PTHR14269">
    <property type="entry name" value="CDP-DIACYLGLYCEROL--GLYCEROL-3-PHOSPHATE 3-PHOSPHATIDYLTRANSFERASE-RELATED"/>
    <property type="match status" value="1"/>
</dbReference>
<proteinExistence type="inferred from homology"/>
<reference evidence="13 14" key="1">
    <citation type="journal article" date="2016" name="Nat. Commun.">
        <title>Thousands of microbial genomes shed light on interconnected biogeochemical processes in an aquifer system.</title>
        <authorList>
            <person name="Anantharaman K."/>
            <person name="Brown C.T."/>
            <person name="Hug L.A."/>
            <person name="Sharon I."/>
            <person name="Castelle C.J."/>
            <person name="Probst A.J."/>
            <person name="Thomas B.C."/>
            <person name="Singh A."/>
            <person name="Wilkins M.J."/>
            <person name="Karaoz U."/>
            <person name="Brodie E.L."/>
            <person name="Williams K.H."/>
            <person name="Hubbard S.S."/>
            <person name="Banfield J.F."/>
        </authorList>
    </citation>
    <scope>NUCLEOTIDE SEQUENCE [LARGE SCALE GENOMIC DNA]</scope>
</reference>
<gene>
    <name evidence="13" type="ORF">A2Y85_03445</name>
</gene>
<evidence type="ECO:0000256" key="12">
    <source>
        <dbReference type="SAM" id="Phobius"/>
    </source>
</evidence>
<dbReference type="InterPro" id="IPR048254">
    <property type="entry name" value="CDP_ALCOHOL_P_TRANSF_CS"/>
</dbReference>
<feature type="transmembrane region" description="Helical" evidence="12">
    <location>
        <begin position="75"/>
        <end position="93"/>
    </location>
</feature>
<comment type="similarity">
    <text evidence="2 11">Belongs to the CDP-alcohol phosphatidyltransferase class-I family.</text>
</comment>
<dbReference type="AlphaFoldDB" id="A0A1F4U2R3"/>
<dbReference type="PROSITE" id="PS00379">
    <property type="entry name" value="CDP_ALCOHOL_P_TRANSF"/>
    <property type="match status" value="1"/>
</dbReference>
<evidence type="ECO:0000256" key="7">
    <source>
        <dbReference type="ARBA" id="ARBA00023098"/>
    </source>
</evidence>
<evidence type="ECO:0000313" key="13">
    <source>
        <dbReference type="EMBL" id="OGC39157.1"/>
    </source>
</evidence>
<dbReference type="InterPro" id="IPR000462">
    <property type="entry name" value="CDP-OH_P_trans"/>
</dbReference>
<evidence type="ECO:0000256" key="3">
    <source>
        <dbReference type="ARBA" id="ARBA00022516"/>
    </source>
</evidence>
<evidence type="ECO:0000256" key="5">
    <source>
        <dbReference type="ARBA" id="ARBA00022692"/>
    </source>
</evidence>
<keyword evidence="7" id="KW-0443">Lipid metabolism</keyword>
<keyword evidence="4 11" id="KW-0808">Transferase</keyword>
<dbReference type="GO" id="GO:0016020">
    <property type="term" value="C:membrane"/>
    <property type="evidence" value="ECO:0007669"/>
    <property type="project" value="UniProtKB-SubCell"/>
</dbReference>
<comment type="caution">
    <text evidence="13">The sequence shown here is derived from an EMBL/GenBank/DDBJ whole genome shotgun (WGS) entry which is preliminary data.</text>
</comment>
<keyword evidence="10" id="KW-1208">Phospholipid metabolism</keyword>
<dbReference type="GO" id="GO:0008444">
    <property type="term" value="F:CDP-diacylglycerol-glycerol-3-phosphate 3-phosphatidyltransferase activity"/>
    <property type="evidence" value="ECO:0007669"/>
    <property type="project" value="InterPro"/>
</dbReference>
<evidence type="ECO:0000256" key="4">
    <source>
        <dbReference type="ARBA" id="ARBA00022679"/>
    </source>
</evidence>
<evidence type="ECO:0000256" key="8">
    <source>
        <dbReference type="ARBA" id="ARBA00023136"/>
    </source>
</evidence>
<evidence type="ECO:0000313" key="14">
    <source>
        <dbReference type="Proteomes" id="UP000177025"/>
    </source>
</evidence>
<dbReference type="Pfam" id="PF01066">
    <property type="entry name" value="CDP-OH_P_transf"/>
    <property type="match status" value="1"/>
</dbReference>
<sequence length="188" mass="20845">MTSKRRLITIANGLTLSRVLFLPVIVYYLVTGQRFIAFLFICVSLLTDTIDGFIARRLHQESEVGKFLDPICDKLSLAVILVTLFLIGAFPLWGLIVIVTRDVLILTGSFVIWRTHGKIFKSNMPGRIAGVLFGAMILAFTLNSITIANVTLNLITIGNVLFYISVLAVTGSFIVYLGRYLKTMKGVK</sequence>
<dbReference type="InterPro" id="IPR004570">
    <property type="entry name" value="Phosphatidylglycerol_P_synth"/>
</dbReference>
<dbReference type="Gene3D" id="1.20.120.1760">
    <property type="match status" value="1"/>
</dbReference>
<evidence type="ECO:0000256" key="9">
    <source>
        <dbReference type="ARBA" id="ARBA00023209"/>
    </source>
</evidence>
<dbReference type="PIRSF" id="PIRSF000847">
    <property type="entry name" value="Phos_ph_gly_syn"/>
    <property type="match status" value="1"/>
</dbReference>
<protein>
    <recommendedName>
        <fullName evidence="15">CDP-diacylglycerol--glycerol-3-phosphate 3-phosphatidyltransferase</fullName>
    </recommendedName>
</protein>
<evidence type="ECO:0000256" key="10">
    <source>
        <dbReference type="ARBA" id="ARBA00023264"/>
    </source>
</evidence>
<feature type="transmembrane region" description="Helical" evidence="12">
    <location>
        <begin position="128"/>
        <end position="148"/>
    </location>
</feature>
<dbReference type="EMBL" id="MEUM01000148">
    <property type="protein sequence ID" value="OGC39157.1"/>
    <property type="molecule type" value="Genomic_DNA"/>
</dbReference>
<keyword evidence="6 12" id="KW-1133">Transmembrane helix</keyword>
<keyword evidence="3" id="KW-0444">Lipid biosynthesis</keyword>
<accession>A0A1F4U2R3</accession>
<dbReference type="GO" id="GO:0046474">
    <property type="term" value="P:glycerophospholipid biosynthetic process"/>
    <property type="evidence" value="ECO:0007669"/>
    <property type="project" value="TreeGrafter"/>
</dbReference>
<keyword evidence="9" id="KW-0594">Phospholipid biosynthesis</keyword>
<evidence type="ECO:0000256" key="2">
    <source>
        <dbReference type="ARBA" id="ARBA00010441"/>
    </source>
</evidence>
<dbReference type="InterPro" id="IPR043130">
    <property type="entry name" value="CDP-OH_PTrfase_TM_dom"/>
</dbReference>